<dbReference type="NCBIfam" id="TIGR01509">
    <property type="entry name" value="HAD-SF-IA-v3"/>
    <property type="match status" value="1"/>
</dbReference>
<protein>
    <submittedName>
        <fullName evidence="1">HAD-IA family hydrolase</fullName>
    </submittedName>
</protein>
<reference evidence="1 2" key="1">
    <citation type="submission" date="2019-11" db="EMBL/GenBank/DDBJ databases">
        <title>Novel Deefgea species.</title>
        <authorList>
            <person name="Han J.-H."/>
        </authorList>
    </citation>
    <scope>NUCLEOTIDE SEQUENCE [LARGE SCALE GENOMIC DNA]</scope>
    <source>
        <strain evidence="1 2">LMG 24817</strain>
    </source>
</reference>
<dbReference type="Gene3D" id="1.10.150.240">
    <property type="entry name" value="Putative phosphatase, domain 2"/>
    <property type="match status" value="1"/>
</dbReference>
<dbReference type="GO" id="GO:0016787">
    <property type="term" value="F:hydrolase activity"/>
    <property type="evidence" value="ECO:0007669"/>
    <property type="project" value="UniProtKB-KW"/>
</dbReference>
<dbReference type="InterPro" id="IPR051806">
    <property type="entry name" value="HAD-like_SPP"/>
</dbReference>
<organism evidence="1 2">
    <name type="scientific">Deefgea chitinilytica</name>
    <dbReference type="NCBI Taxonomy" id="570276"/>
    <lineage>
        <taxon>Bacteria</taxon>
        <taxon>Pseudomonadati</taxon>
        <taxon>Pseudomonadota</taxon>
        <taxon>Betaproteobacteria</taxon>
        <taxon>Neisseriales</taxon>
        <taxon>Chitinibacteraceae</taxon>
        <taxon>Deefgea</taxon>
    </lineage>
</organism>
<gene>
    <name evidence="1" type="ORF">GM173_02460</name>
</gene>
<comment type="caution">
    <text evidence="1">The sequence shown here is derived from an EMBL/GenBank/DDBJ whole genome shotgun (WGS) entry which is preliminary data.</text>
</comment>
<sequence>MKRLATKKTPRNKMPSQSVPTLTAKGFLFDMDGTLIDSRPCIELIWRRWAERHQIDFEHIMAVMHGRRGQETIAIVAPHLNADLETELLIAEELISLEGTTAIPGAQHFLEQLSSNEWALVTSAPRDLALAKLAFVGLPLPQYLVGAEDVTQGKPNPAPYLQGAALLGLNANQCIAFEDAPNGIRSAHAAQCQVIAITSTAGHDTTGLADYQIDDFNHAILLKQPSALGLSFSK</sequence>
<name>A0ABS2C8G1_9NEIS</name>
<evidence type="ECO:0000313" key="1">
    <source>
        <dbReference type="EMBL" id="MBM5570436.1"/>
    </source>
</evidence>
<keyword evidence="2" id="KW-1185">Reference proteome</keyword>
<accession>A0ABS2C8G1</accession>
<dbReference type="InterPro" id="IPR006439">
    <property type="entry name" value="HAD-SF_hydro_IA"/>
</dbReference>
<dbReference type="SUPFAM" id="SSF56784">
    <property type="entry name" value="HAD-like"/>
    <property type="match status" value="1"/>
</dbReference>
<evidence type="ECO:0000313" key="2">
    <source>
        <dbReference type="Proteomes" id="UP001195660"/>
    </source>
</evidence>
<dbReference type="Gene3D" id="3.40.50.1000">
    <property type="entry name" value="HAD superfamily/HAD-like"/>
    <property type="match status" value="1"/>
</dbReference>
<dbReference type="InterPro" id="IPR023214">
    <property type="entry name" value="HAD_sf"/>
</dbReference>
<dbReference type="Proteomes" id="UP001195660">
    <property type="component" value="Unassembled WGS sequence"/>
</dbReference>
<dbReference type="PANTHER" id="PTHR43481">
    <property type="entry name" value="FRUCTOSE-1-PHOSPHATE PHOSPHATASE"/>
    <property type="match status" value="1"/>
</dbReference>
<proteinExistence type="predicted"/>
<dbReference type="Pfam" id="PF00702">
    <property type="entry name" value="Hydrolase"/>
    <property type="match status" value="1"/>
</dbReference>
<dbReference type="InterPro" id="IPR023198">
    <property type="entry name" value="PGP-like_dom2"/>
</dbReference>
<dbReference type="EMBL" id="WOFE01000001">
    <property type="protein sequence ID" value="MBM5570436.1"/>
    <property type="molecule type" value="Genomic_DNA"/>
</dbReference>
<dbReference type="SFLD" id="SFLDS00003">
    <property type="entry name" value="Haloacid_Dehalogenase"/>
    <property type="match status" value="1"/>
</dbReference>
<dbReference type="SFLD" id="SFLDG01129">
    <property type="entry name" value="C1.5:_HAD__Beta-PGM__Phosphata"/>
    <property type="match status" value="1"/>
</dbReference>
<dbReference type="PANTHER" id="PTHR43481:SF4">
    <property type="entry name" value="GLYCEROL-1-PHOSPHATE PHOSPHOHYDROLASE 1-RELATED"/>
    <property type="match status" value="1"/>
</dbReference>
<dbReference type="InterPro" id="IPR036412">
    <property type="entry name" value="HAD-like_sf"/>
</dbReference>
<keyword evidence="1" id="KW-0378">Hydrolase</keyword>